<keyword evidence="3" id="KW-1185">Reference proteome</keyword>
<sequence>MDDLSSSSTPAGSSDPEAAALNAVREAVKEDMCPVHLLDANGRYELREQHPVLCRGRGRGLLQPATAPAVPTPENFPLVRLHGPEDKFVENVSKESRWSVAKKIKMARFALRLRPPPRAPALAMLMYEHWLWAMKDSPALRQVKGAQDGGSGAAAAAVAGAGSSKLRRVYDRIIKANTPRQRIGLLAVLVADDWIAKGHLKQEDLDEHVIAEVPRDLEVEAADILLDDDAQQTRKRKAAPGESAERGSAPAKRPHVDSGSTAAAAAGATSMPTQREKAAPQQGGRGTGPSGGAAAGCDLANPIRTPDKEEQRRVRAPGAARQLAQQDGGGGGGGGAAAVKVPECETPAVSARSLTRAW</sequence>
<name>A0A150FZH3_GONPE</name>
<dbReference type="Proteomes" id="UP000075714">
    <property type="component" value="Unassembled WGS sequence"/>
</dbReference>
<gene>
    <name evidence="2" type="ORF">GPECTOR_107g158</name>
</gene>
<feature type="compositionally biased region" description="Gly residues" evidence="1">
    <location>
        <begin position="327"/>
        <end position="336"/>
    </location>
</feature>
<organism evidence="2 3">
    <name type="scientific">Gonium pectorale</name>
    <name type="common">Green alga</name>
    <dbReference type="NCBI Taxonomy" id="33097"/>
    <lineage>
        <taxon>Eukaryota</taxon>
        <taxon>Viridiplantae</taxon>
        <taxon>Chlorophyta</taxon>
        <taxon>core chlorophytes</taxon>
        <taxon>Chlorophyceae</taxon>
        <taxon>CS clade</taxon>
        <taxon>Chlamydomonadales</taxon>
        <taxon>Volvocaceae</taxon>
        <taxon>Gonium</taxon>
    </lineage>
</organism>
<feature type="region of interest" description="Disordered" evidence="1">
    <location>
        <begin position="224"/>
        <end position="358"/>
    </location>
</feature>
<protein>
    <submittedName>
        <fullName evidence="2">Uncharacterized protein</fullName>
    </submittedName>
</protein>
<evidence type="ECO:0000256" key="1">
    <source>
        <dbReference type="SAM" id="MobiDB-lite"/>
    </source>
</evidence>
<comment type="caution">
    <text evidence="2">The sequence shown here is derived from an EMBL/GenBank/DDBJ whole genome shotgun (WGS) entry which is preliminary data.</text>
</comment>
<proteinExistence type="predicted"/>
<evidence type="ECO:0000313" key="2">
    <source>
        <dbReference type="EMBL" id="KXZ43013.1"/>
    </source>
</evidence>
<dbReference type="AlphaFoldDB" id="A0A150FZH3"/>
<feature type="compositionally biased region" description="Gly residues" evidence="1">
    <location>
        <begin position="283"/>
        <end position="294"/>
    </location>
</feature>
<evidence type="ECO:0000313" key="3">
    <source>
        <dbReference type="Proteomes" id="UP000075714"/>
    </source>
</evidence>
<dbReference type="EMBL" id="LSYV01000107">
    <property type="protein sequence ID" value="KXZ43013.1"/>
    <property type="molecule type" value="Genomic_DNA"/>
</dbReference>
<reference evidence="3" key="1">
    <citation type="journal article" date="2016" name="Nat. Commun.">
        <title>The Gonium pectorale genome demonstrates co-option of cell cycle regulation during the evolution of multicellularity.</title>
        <authorList>
            <person name="Hanschen E.R."/>
            <person name="Marriage T.N."/>
            <person name="Ferris P.J."/>
            <person name="Hamaji T."/>
            <person name="Toyoda A."/>
            <person name="Fujiyama A."/>
            <person name="Neme R."/>
            <person name="Noguchi H."/>
            <person name="Minakuchi Y."/>
            <person name="Suzuki M."/>
            <person name="Kawai-Toyooka H."/>
            <person name="Smith D.R."/>
            <person name="Sparks H."/>
            <person name="Anderson J."/>
            <person name="Bakaric R."/>
            <person name="Luria V."/>
            <person name="Karger A."/>
            <person name="Kirschner M.W."/>
            <person name="Durand P.M."/>
            <person name="Michod R.E."/>
            <person name="Nozaki H."/>
            <person name="Olson B.J."/>
        </authorList>
    </citation>
    <scope>NUCLEOTIDE SEQUENCE [LARGE SCALE GENOMIC DNA]</scope>
    <source>
        <strain evidence="3">NIES-2863</strain>
    </source>
</reference>
<accession>A0A150FZH3</accession>
<feature type="compositionally biased region" description="Low complexity" evidence="1">
    <location>
        <begin position="258"/>
        <end position="270"/>
    </location>
</feature>